<feature type="signal peptide" evidence="1">
    <location>
        <begin position="1"/>
        <end position="22"/>
    </location>
</feature>
<name>A0A1I3G2Y4_SELRU</name>
<accession>A0A1I3G2Y4</accession>
<feature type="domain" description="DUF3887" evidence="2">
    <location>
        <begin position="44"/>
        <end position="128"/>
    </location>
</feature>
<dbReference type="InterPro" id="IPR024981">
    <property type="entry name" value="DUF3887"/>
</dbReference>
<evidence type="ECO:0000256" key="1">
    <source>
        <dbReference type="SAM" id="SignalP"/>
    </source>
</evidence>
<organism evidence="3 4">
    <name type="scientific">Selenomonas ruminantium</name>
    <dbReference type="NCBI Taxonomy" id="971"/>
    <lineage>
        <taxon>Bacteria</taxon>
        <taxon>Bacillati</taxon>
        <taxon>Bacillota</taxon>
        <taxon>Negativicutes</taxon>
        <taxon>Selenomonadales</taxon>
        <taxon>Selenomonadaceae</taxon>
        <taxon>Selenomonas</taxon>
    </lineage>
</organism>
<dbReference type="RefSeq" id="WP_075444681.1">
    <property type="nucleotide sequence ID" value="NZ_FOQK01000019.1"/>
</dbReference>
<proteinExistence type="predicted"/>
<dbReference type="AlphaFoldDB" id="A0A1I3G2Y4"/>
<dbReference type="EMBL" id="FOQK01000019">
    <property type="protein sequence ID" value="SFI17848.1"/>
    <property type="molecule type" value="Genomic_DNA"/>
</dbReference>
<gene>
    <name evidence="3" type="ORF">SAMN04487861_11935</name>
</gene>
<dbReference type="OrthoDB" id="1666115at2"/>
<evidence type="ECO:0000313" key="4">
    <source>
        <dbReference type="Proteomes" id="UP000183639"/>
    </source>
</evidence>
<evidence type="ECO:0000259" key="2">
    <source>
        <dbReference type="Pfam" id="PF13026"/>
    </source>
</evidence>
<dbReference type="Proteomes" id="UP000183639">
    <property type="component" value="Unassembled WGS sequence"/>
</dbReference>
<dbReference type="Pfam" id="PF13026">
    <property type="entry name" value="DUF3887"/>
    <property type="match status" value="1"/>
</dbReference>
<dbReference type="Gene3D" id="3.10.450.590">
    <property type="match status" value="1"/>
</dbReference>
<reference evidence="3 4" key="1">
    <citation type="submission" date="2016-10" db="EMBL/GenBank/DDBJ databases">
        <authorList>
            <person name="de Groot N.N."/>
        </authorList>
    </citation>
    <scope>NUCLEOTIDE SEQUENCE [LARGE SCALE GENOMIC DNA]</scope>
    <source>
        <strain evidence="3 4">Z108</strain>
    </source>
</reference>
<feature type="chain" id="PRO_5010289538" description="DUF3887 domain-containing protein" evidence="1">
    <location>
        <begin position="23"/>
        <end position="145"/>
    </location>
</feature>
<sequence length="145" mass="16456">MKKYIAALCMACLLAFSANALAATPDAAALSGEQEIAVKWMDAMLVKQDSAAVIKLLDPERQKKISQDDLAKNLSQLSQKYGKYQESRFISWTRFDQADQMIYLMHFEKEQLVRCELLFNKKGQLEGFSLAALKENAKDQQTEKK</sequence>
<evidence type="ECO:0000313" key="3">
    <source>
        <dbReference type="EMBL" id="SFI17848.1"/>
    </source>
</evidence>
<protein>
    <recommendedName>
        <fullName evidence="2">DUF3887 domain-containing protein</fullName>
    </recommendedName>
</protein>
<keyword evidence="1" id="KW-0732">Signal</keyword>